<dbReference type="InterPro" id="IPR000515">
    <property type="entry name" value="MetI-like"/>
</dbReference>
<dbReference type="Pfam" id="PF00528">
    <property type="entry name" value="BPD_transp_1"/>
    <property type="match status" value="1"/>
</dbReference>
<feature type="transmembrane region" description="Helical" evidence="7">
    <location>
        <begin position="301"/>
        <end position="322"/>
    </location>
</feature>
<evidence type="ECO:0000256" key="5">
    <source>
        <dbReference type="ARBA" id="ARBA00022989"/>
    </source>
</evidence>
<dbReference type="CDD" id="cd06261">
    <property type="entry name" value="TM_PBP2"/>
    <property type="match status" value="1"/>
</dbReference>
<evidence type="ECO:0000256" key="4">
    <source>
        <dbReference type="ARBA" id="ARBA00022692"/>
    </source>
</evidence>
<dbReference type="AlphaFoldDB" id="A0A917RGL1"/>
<feature type="transmembrane region" description="Helical" evidence="7">
    <location>
        <begin position="250"/>
        <end position="269"/>
    </location>
</feature>
<evidence type="ECO:0000313" key="11">
    <source>
        <dbReference type="Proteomes" id="UP000645217"/>
    </source>
</evidence>
<keyword evidence="11" id="KW-1185">Reference proteome</keyword>
<dbReference type="Gene3D" id="1.10.3720.10">
    <property type="entry name" value="MetI-like"/>
    <property type="match status" value="1"/>
</dbReference>
<dbReference type="SUPFAM" id="SSF161098">
    <property type="entry name" value="MetI-like"/>
    <property type="match status" value="1"/>
</dbReference>
<reference evidence="10" key="2">
    <citation type="submission" date="2020-09" db="EMBL/GenBank/DDBJ databases">
        <authorList>
            <person name="Sun Q."/>
            <person name="Ohkuma M."/>
        </authorList>
    </citation>
    <scope>NUCLEOTIDE SEQUENCE</scope>
    <source>
        <strain evidence="10">JCM 13064</strain>
    </source>
</reference>
<evidence type="ECO:0000256" key="1">
    <source>
        <dbReference type="ARBA" id="ARBA00004651"/>
    </source>
</evidence>
<keyword evidence="6 7" id="KW-0472">Membrane</keyword>
<name>A0A917RGL1_9ACTN</name>
<evidence type="ECO:0000256" key="8">
    <source>
        <dbReference type="SAM" id="MobiDB-lite"/>
    </source>
</evidence>
<dbReference type="PANTHER" id="PTHR30193">
    <property type="entry name" value="ABC TRANSPORTER PERMEASE PROTEIN"/>
    <property type="match status" value="1"/>
</dbReference>
<reference evidence="10" key="1">
    <citation type="journal article" date="2014" name="Int. J. Syst. Evol. Microbiol.">
        <title>Complete genome sequence of Corynebacterium casei LMG S-19264T (=DSM 44701T), isolated from a smear-ripened cheese.</title>
        <authorList>
            <consortium name="US DOE Joint Genome Institute (JGI-PGF)"/>
            <person name="Walter F."/>
            <person name="Albersmeier A."/>
            <person name="Kalinowski J."/>
            <person name="Ruckert C."/>
        </authorList>
    </citation>
    <scope>NUCLEOTIDE SEQUENCE</scope>
    <source>
        <strain evidence="10">JCM 13064</strain>
    </source>
</reference>
<comment type="subcellular location">
    <subcellularLocation>
        <location evidence="1 7">Cell membrane</location>
        <topology evidence="1 7">Multi-pass membrane protein</topology>
    </subcellularLocation>
</comment>
<dbReference type="GO" id="GO:0055085">
    <property type="term" value="P:transmembrane transport"/>
    <property type="evidence" value="ECO:0007669"/>
    <property type="project" value="InterPro"/>
</dbReference>
<evidence type="ECO:0000256" key="2">
    <source>
        <dbReference type="ARBA" id="ARBA00022448"/>
    </source>
</evidence>
<dbReference type="Proteomes" id="UP000645217">
    <property type="component" value="Unassembled WGS sequence"/>
</dbReference>
<evidence type="ECO:0000256" key="3">
    <source>
        <dbReference type="ARBA" id="ARBA00022475"/>
    </source>
</evidence>
<keyword evidence="5 7" id="KW-1133">Transmembrane helix</keyword>
<dbReference type="PANTHER" id="PTHR30193:SF37">
    <property type="entry name" value="INNER MEMBRANE ABC TRANSPORTER PERMEASE PROTEIN YCJO"/>
    <property type="match status" value="1"/>
</dbReference>
<proteinExistence type="inferred from homology"/>
<evidence type="ECO:0000256" key="6">
    <source>
        <dbReference type="ARBA" id="ARBA00023136"/>
    </source>
</evidence>
<dbReference type="InterPro" id="IPR035906">
    <property type="entry name" value="MetI-like_sf"/>
</dbReference>
<feature type="domain" description="ABC transmembrane type-1" evidence="9">
    <location>
        <begin position="105"/>
        <end position="317"/>
    </location>
</feature>
<feature type="transmembrane region" description="Helical" evidence="7">
    <location>
        <begin position="191"/>
        <end position="213"/>
    </location>
</feature>
<evidence type="ECO:0000259" key="9">
    <source>
        <dbReference type="PROSITE" id="PS50928"/>
    </source>
</evidence>
<dbReference type="GO" id="GO:0005886">
    <property type="term" value="C:plasma membrane"/>
    <property type="evidence" value="ECO:0007669"/>
    <property type="project" value="UniProtKB-SubCell"/>
</dbReference>
<comment type="similarity">
    <text evidence="7">Belongs to the binding-protein-dependent transport system permease family.</text>
</comment>
<organism evidence="10 11">
    <name type="scientific">Sphaerisporangium melleum</name>
    <dbReference type="NCBI Taxonomy" id="321316"/>
    <lineage>
        <taxon>Bacteria</taxon>
        <taxon>Bacillati</taxon>
        <taxon>Actinomycetota</taxon>
        <taxon>Actinomycetes</taxon>
        <taxon>Streptosporangiales</taxon>
        <taxon>Streptosporangiaceae</taxon>
        <taxon>Sphaerisporangium</taxon>
    </lineage>
</organism>
<protein>
    <submittedName>
        <fullName evidence="10">ABC transporter permease</fullName>
    </submittedName>
</protein>
<feature type="compositionally biased region" description="Low complexity" evidence="8">
    <location>
        <begin position="21"/>
        <end position="33"/>
    </location>
</feature>
<dbReference type="InterPro" id="IPR051393">
    <property type="entry name" value="ABC_transporter_permease"/>
</dbReference>
<feature type="transmembrane region" description="Helical" evidence="7">
    <location>
        <begin position="142"/>
        <end position="164"/>
    </location>
</feature>
<dbReference type="EMBL" id="BMNT01000034">
    <property type="protein sequence ID" value="GGL05667.1"/>
    <property type="molecule type" value="Genomic_DNA"/>
</dbReference>
<dbReference type="RefSeq" id="WP_189165930.1">
    <property type="nucleotide sequence ID" value="NZ_BMNT01000034.1"/>
</dbReference>
<accession>A0A917RGL1</accession>
<feature type="region of interest" description="Disordered" evidence="8">
    <location>
        <begin position="1"/>
        <end position="33"/>
    </location>
</feature>
<keyword evidence="4 7" id="KW-0812">Transmembrane</keyword>
<sequence length="328" mass="34974">MRQAARAGRAGTRAASRRAADPAAPGPRAGRAGLVAGPRDRRRTWALGYAFVAPTVLLTVLFSLVPLAMLLWRSLYGGGVFDLAPRFVGLDNYTGMLAEGGARALGVTGVYTAGFVVLTMGAGLALALLLNSRAPGVARLRAPFIIPLVVPVVATALIWANMFAPRFGPIDRLLAALGLPPADLPASPGTALLAVLTFGAWQFFGQNVILYVAALKSVPRDVLDAASVDGAGAWRRFAHVQWPMMRRQTLLIWVVTTLTGLQTFTQIYVLTQGGPDGATQTALYYVYNEGFVQFDTGRANAMGVLLFLISLLVTVAQIWLLGRVDRAR</sequence>
<dbReference type="PROSITE" id="PS50928">
    <property type="entry name" value="ABC_TM1"/>
    <property type="match status" value="1"/>
</dbReference>
<keyword evidence="2 7" id="KW-0813">Transport</keyword>
<feature type="transmembrane region" description="Helical" evidence="7">
    <location>
        <begin position="110"/>
        <end position="130"/>
    </location>
</feature>
<comment type="caution">
    <text evidence="10">The sequence shown here is derived from an EMBL/GenBank/DDBJ whole genome shotgun (WGS) entry which is preliminary data.</text>
</comment>
<gene>
    <name evidence="10" type="ORF">GCM10007964_54900</name>
</gene>
<evidence type="ECO:0000313" key="10">
    <source>
        <dbReference type="EMBL" id="GGL05667.1"/>
    </source>
</evidence>
<evidence type="ECO:0000256" key="7">
    <source>
        <dbReference type="RuleBase" id="RU363032"/>
    </source>
</evidence>
<feature type="transmembrane region" description="Helical" evidence="7">
    <location>
        <begin position="47"/>
        <end position="72"/>
    </location>
</feature>
<feature type="compositionally biased region" description="Low complexity" evidence="8">
    <location>
        <begin position="1"/>
        <end position="14"/>
    </location>
</feature>
<keyword evidence="3" id="KW-1003">Cell membrane</keyword>